<dbReference type="Gene3D" id="3.60.40.10">
    <property type="entry name" value="PPM-type phosphatase domain"/>
    <property type="match status" value="1"/>
</dbReference>
<dbReference type="KEGG" id="sci:B446_31100"/>
<dbReference type="AlphaFoldDB" id="S5VCV0"/>
<reference evidence="3 4" key="2">
    <citation type="journal article" date="2013" name="J. Biotechnol.">
        <title>Complete genome sequence of the kirromycin producer Streptomyces collinus Tu 365 consisting of a linear chromosome and two linear plasmids.</title>
        <authorList>
            <person name="Ruckert C."/>
            <person name="Szczepanowski R."/>
            <person name="Albersmeier A."/>
            <person name="Goesmann A."/>
            <person name="Iftime D."/>
            <person name="Musiol E.M."/>
            <person name="Blin K."/>
            <person name="Wohlleben W."/>
            <person name="Puhler A."/>
            <person name="Kalinowski J."/>
            <person name="Weber T."/>
        </authorList>
    </citation>
    <scope>NUCLEOTIDE SEQUENCE [LARGE SCALE GENOMIC DNA]</scope>
    <source>
        <strain evidence="4">DSM 40733 / Tue 365</strain>
    </source>
</reference>
<name>S5VCV0_STRC3</name>
<dbReference type="HOGENOM" id="CLU_578600_0_0_11"/>
<feature type="domain" description="PPM-type phosphatase" evidence="2">
    <location>
        <begin position="238"/>
        <end position="447"/>
    </location>
</feature>
<proteinExistence type="predicted"/>
<dbReference type="eggNOG" id="COG0631">
    <property type="taxonomic scope" value="Bacteria"/>
</dbReference>
<feature type="region of interest" description="Disordered" evidence="1">
    <location>
        <begin position="1"/>
        <end position="200"/>
    </location>
</feature>
<evidence type="ECO:0000256" key="1">
    <source>
        <dbReference type="SAM" id="MobiDB-lite"/>
    </source>
</evidence>
<evidence type="ECO:0000313" key="4">
    <source>
        <dbReference type="Proteomes" id="UP000015423"/>
    </source>
</evidence>
<reference evidence="4" key="1">
    <citation type="submission" date="2012-10" db="EMBL/GenBank/DDBJ databases">
        <title>The complete genome sequence of Streptomyces collinus Tu 365.</title>
        <authorList>
            <person name="Ruckert C."/>
            <person name="Szczepanowski R."/>
            <person name="Goesmann A."/>
            <person name="Pross E.K."/>
            <person name="Musiol E.M."/>
            <person name="Blin K."/>
            <person name="Wohlleben W."/>
            <person name="Puhler A."/>
            <person name="Weber T."/>
            <person name="Kalinowski J."/>
        </authorList>
    </citation>
    <scope>NUCLEOTIDE SEQUENCE [LARGE SCALE GENOMIC DNA]</scope>
    <source>
        <strain evidence="4">DSM 40733 / Tue 365</strain>
    </source>
</reference>
<dbReference type="SUPFAM" id="SSF81606">
    <property type="entry name" value="PP2C-like"/>
    <property type="match status" value="1"/>
</dbReference>
<evidence type="ECO:0000259" key="2">
    <source>
        <dbReference type="Pfam" id="PF13672"/>
    </source>
</evidence>
<protein>
    <recommendedName>
        <fullName evidence="2">PPM-type phosphatase domain-containing protein</fullName>
    </recommendedName>
</protein>
<dbReference type="PATRIC" id="fig|1214242.5.peg.6368"/>
<sequence length="472" mass="46507">MLKWLRGRGPGPGGARTATGPSLAGDGPAVGGSGPTAPGDGRTALTRNRGYGSRPDGDGGDGTAGGRTAAGAHAGGGPAAGRPTGEPAPGPAHSAAPGSEASVSEASGSDASVSEAPGSAASGSGISRSDPPGSRPHGCDDSGSGAPGFGESGSGAVRSTEPDPAAPGSGRAVPHLAEPTAADTARPPRTLPTDAPRIGHLQSLPLPRLSAVETSLPGVRADAGLLRNRWLGAASLAGQSHLNGGTTAQDAYQFTVSDDGSLLVAVVCDGLGSRPLTSQLGAVLLSSLLCQAARPVTAEHLAADPYAVLGGVLGGACARLADVRAAVLPALADRDLACTAVLVLVPAEGTGWAARVGDCAVLTLTDGAWDTVFPREEGPLNKVSAALPHPAPADAAEYARLPEGPGGTLVLGSDGFAEDVYGSPGVRDWLAACWSRPCDATAMADSLRYRRGGSHDDRTALVLWPPSTGGRA</sequence>
<dbReference type="InterPro" id="IPR001932">
    <property type="entry name" value="PPM-type_phosphatase-like_dom"/>
</dbReference>
<feature type="compositionally biased region" description="Low complexity" evidence="1">
    <location>
        <begin position="80"/>
        <end position="129"/>
    </location>
</feature>
<dbReference type="Proteomes" id="UP000015423">
    <property type="component" value="Chromosome"/>
</dbReference>
<dbReference type="EMBL" id="CP006259">
    <property type="protein sequence ID" value="AGS73024.1"/>
    <property type="molecule type" value="Genomic_DNA"/>
</dbReference>
<organism evidence="3 4">
    <name type="scientific">Streptomyces collinus (strain DSM 40733 / Tue 365)</name>
    <dbReference type="NCBI Taxonomy" id="1214242"/>
    <lineage>
        <taxon>Bacteria</taxon>
        <taxon>Bacillati</taxon>
        <taxon>Actinomycetota</taxon>
        <taxon>Actinomycetes</taxon>
        <taxon>Kitasatosporales</taxon>
        <taxon>Streptomycetaceae</taxon>
        <taxon>Streptomyces</taxon>
    </lineage>
</organism>
<dbReference type="Pfam" id="PF13672">
    <property type="entry name" value="PP2C_2"/>
    <property type="match status" value="1"/>
</dbReference>
<dbReference type="RefSeq" id="WP_020943434.1">
    <property type="nucleotide sequence ID" value="NC_021985.1"/>
</dbReference>
<dbReference type="STRING" id="1214242.B446_31100"/>
<evidence type="ECO:0000313" key="3">
    <source>
        <dbReference type="EMBL" id="AGS73024.1"/>
    </source>
</evidence>
<gene>
    <name evidence="3" type="ORF">B446_31100</name>
</gene>
<keyword evidence="4" id="KW-1185">Reference proteome</keyword>
<accession>S5VCV0</accession>
<dbReference type="InterPro" id="IPR036457">
    <property type="entry name" value="PPM-type-like_dom_sf"/>
</dbReference>